<keyword evidence="1" id="KW-0472">Membrane</keyword>
<sequence>MAGSSDSIGDDDWRLDSGGWCDGKTDKVATGRTMRQLLILLRTLLVHGFVALFTVLTRVLQAALNLWHSLAL</sequence>
<name>B4GWD6_DROPE</name>
<protein>
    <submittedName>
        <fullName evidence="2">GL16533</fullName>
    </submittedName>
</protein>
<dbReference type="EMBL" id="CH479194">
    <property type="protein sequence ID" value="EDW27020.1"/>
    <property type="molecule type" value="Genomic_DNA"/>
</dbReference>
<reference evidence="2 3" key="1">
    <citation type="journal article" date="2007" name="Nature">
        <title>Evolution of genes and genomes on the Drosophila phylogeny.</title>
        <authorList>
            <consortium name="Drosophila 12 Genomes Consortium"/>
            <person name="Clark A.G."/>
            <person name="Eisen M.B."/>
            <person name="Smith D.R."/>
            <person name="Bergman C.M."/>
            <person name="Oliver B."/>
            <person name="Markow T.A."/>
            <person name="Kaufman T.C."/>
            <person name="Kellis M."/>
            <person name="Gelbart W."/>
            <person name="Iyer V.N."/>
            <person name="Pollard D.A."/>
            <person name="Sackton T.B."/>
            <person name="Larracuente A.M."/>
            <person name="Singh N.D."/>
            <person name="Abad J.P."/>
            <person name="Abt D.N."/>
            <person name="Adryan B."/>
            <person name="Aguade M."/>
            <person name="Akashi H."/>
            <person name="Anderson W.W."/>
            <person name="Aquadro C.F."/>
            <person name="Ardell D.H."/>
            <person name="Arguello R."/>
            <person name="Artieri C.G."/>
            <person name="Barbash D.A."/>
            <person name="Barker D."/>
            <person name="Barsanti P."/>
            <person name="Batterham P."/>
            <person name="Batzoglou S."/>
            <person name="Begun D."/>
            <person name="Bhutkar A."/>
            <person name="Blanco E."/>
            <person name="Bosak S.A."/>
            <person name="Bradley R.K."/>
            <person name="Brand A.D."/>
            <person name="Brent M.R."/>
            <person name="Brooks A.N."/>
            <person name="Brown R.H."/>
            <person name="Butlin R.K."/>
            <person name="Caggese C."/>
            <person name="Calvi B.R."/>
            <person name="Bernardo de Carvalho A."/>
            <person name="Caspi A."/>
            <person name="Castrezana S."/>
            <person name="Celniker S.E."/>
            <person name="Chang J.L."/>
            <person name="Chapple C."/>
            <person name="Chatterji S."/>
            <person name="Chinwalla A."/>
            <person name="Civetta A."/>
            <person name="Clifton S.W."/>
            <person name="Comeron J.M."/>
            <person name="Costello J.C."/>
            <person name="Coyne J.A."/>
            <person name="Daub J."/>
            <person name="David R.G."/>
            <person name="Delcher A.L."/>
            <person name="Delehaunty K."/>
            <person name="Do C.B."/>
            <person name="Ebling H."/>
            <person name="Edwards K."/>
            <person name="Eickbush T."/>
            <person name="Evans J.D."/>
            <person name="Filipski A."/>
            <person name="Findeiss S."/>
            <person name="Freyhult E."/>
            <person name="Fulton L."/>
            <person name="Fulton R."/>
            <person name="Garcia A.C."/>
            <person name="Gardiner A."/>
            <person name="Garfield D.A."/>
            <person name="Garvin B.E."/>
            <person name="Gibson G."/>
            <person name="Gilbert D."/>
            <person name="Gnerre S."/>
            <person name="Godfrey J."/>
            <person name="Good R."/>
            <person name="Gotea V."/>
            <person name="Gravely B."/>
            <person name="Greenberg A.J."/>
            <person name="Griffiths-Jones S."/>
            <person name="Gross S."/>
            <person name="Guigo R."/>
            <person name="Gustafson E.A."/>
            <person name="Haerty W."/>
            <person name="Hahn M.W."/>
            <person name="Halligan D.L."/>
            <person name="Halpern A.L."/>
            <person name="Halter G.M."/>
            <person name="Han M.V."/>
            <person name="Heger A."/>
            <person name="Hillier L."/>
            <person name="Hinrichs A.S."/>
            <person name="Holmes I."/>
            <person name="Hoskins R.A."/>
            <person name="Hubisz M.J."/>
            <person name="Hultmark D."/>
            <person name="Huntley M.A."/>
            <person name="Jaffe D.B."/>
            <person name="Jagadeeshan S."/>
            <person name="Jeck W.R."/>
            <person name="Johnson J."/>
            <person name="Jones C.D."/>
            <person name="Jordan W.C."/>
            <person name="Karpen G.H."/>
            <person name="Kataoka E."/>
            <person name="Keightley P.D."/>
            <person name="Kheradpour P."/>
            <person name="Kirkness E.F."/>
            <person name="Koerich L.B."/>
            <person name="Kristiansen K."/>
            <person name="Kudrna D."/>
            <person name="Kulathinal R.J."/>
            <person name="Kumar S."/>
            <person name="Kwok R."/>
            <person name="Lander E."/>
            <person name="Langley C.H."/>
            <person name="Lapoint R."/>
            <person name="Lazzaro B.P."/>
            <person name="Lee S.J."/>
            <person name="Levesque L."/>
            <person name="Li R."/>
            <person name="Lin C.F."/>
            <person name="Lin M.F."/>
            <person name="Lindblad-Toh K."/>
            <person name="Llopart A."/>
            <person name="Long M."/>
            <person name="Low L."/>
            <person name="Lozovsky E."/>
            <person name="Lu J."/>
            <person name="Luo M."/>
            <person name="Machado C.A."/>
            <person name="Makalowski W."/>
            <person name="Marzo M."/>
            <person name="Matsuda M."/>
            <person name="Matzkin L."/>
            <person name="McAllister B."/>
            <person name="McBride C.S."/>
            <person name="McKernan B."/>
            <person name="McKernan K."/>
            <person name="Mendez-Lago M."/>
            <person name="Minx P."/>
            <person name="Mollenhauer M.U."/>
            <person name="Montooth K."/>
            <person name="Mount S.M."/>
            <person name="Mu X."/>
            <person name="Myers E."/>
            <person name="Negre B."/>
            <person name="Newfeld S."/>
            <person name="Nielsen R."/>
            <person name="Noor M.A."/>
            <person name="O'Grady P."/>
            <person name="Pachter L."/>
            <person name="Papaceit M."/>
            <person name="Parisi M.J."/>
            <person name="Parisi M."/>
            <person name="Parts L."/>
            <person name="Pedersen J.S."/>
            <person name="Pesole G."/>
            <person name="Phillippy A.M."/>
            <person name="Ponting C.P."/>
            <person name="Pop M."/>
            <person name="Porcelli D."/>
            <person name="Powell J.R."/>
            <person name="Prohaska S."/>
            <person name="Pruitt K."/>
            <person name="Puig M."/>
            <person name="Quesneville H."/>
            <person name="Ram K.R."/>
            <person name="Rand D."/>
            <person name="Rasmussen M.D."/>
            <person name="Reed L.K."/>
            <person name="Reenan R."/>
            <person name="Reily A."/>
            <person name="Remington K.A."/>
            <person name="Rieger T.T."/>
            <person name="Ritchie M.G."/>
            <person name="Robin C."/>
            <person name="Rogers Y.H."/>
            <person name="Rohde C."/>
            <person name="Rozas J."/>
            <person name="Rubenfield M.J."/>
            <person name="Ruiz A."/>
            <person name="Russo S."/>
            <person name="Salzberg S.L."/>
            <person name="Sanchez-Gracia A."/>
            <person name="Saranga D.J."/>
            <person name="Sato H."/>
            <person name="Schaeffer S.W."/>
            <person name="Schatz M.C."/>
            <person name="Schlenke T."/>
            <person name="Schwartz R."/>
            <person name="Segarra C."/>
            <person name="Singh R.S."/>
            <person name="Sirot L."/>
            <person name="Sirota M."/>
            <person name="Sisneros N.B."/>
            <person name="Smith C.D."/>
            <person name="Smith T.F."/>
            <person name="Spieth J."/>
            <person name="Stage D.E."/>
            <person name="Stark A."/>
            <person name="Stephan W."/>
            <person name="Strausberg R.L."/>
            <person name="Strempel S."/>
            <person name="Sturgill D."/>
            <person name="Sutton G."/>
            <person name="Sutton G.G."/>
            <person name="Tao W."/>
            <person name="Teichmann S."/>
            <person name="Tobari Y.N."/>
            <person name="Tomimura Y."/>
            <person name="Tsolas J.M."/>
            <person name="Valente V.L."/>
            <person name="Venter E."/>
            <person name="Venter J.C."/>
            <person name="Vicario S."/>
            <person name="Vieira F.G."/>
            <person name="Vilella A.J."/>
            <person name="Villasante A."/>
            <person name="Walenz B."/>
            <person name="Wang J."/>
            <person name="Wasserman M."/>
            <person name="Watts T."/>
            <person name="Wilson D."/>
            <person name="Wilson R.K."/>
            <person name="Wing R.A."/>
            <person name="Wolfner M.F."/>
            <person name="Wong A."/>
            <person name="Wong G.K."/>
            <person name="Wu C.I."/>
            <person name="Wu G."/>
            <person name="Yamamoto D."/>
            <person name="Yang H.P."/>
            <person name="Yang S.P."/>
            <person name="Yorke J.A."/>
            <person name="Yoshida K."/>
            <person name="Zdobnov E."/>
            <person name="Zhang P."/>
            <person name="Zhang Y."/>
            <person name="Zimin A.V."/>
            <person name="Baldwin J."/>
            <person name="Abdouelleil A."/>
            <person name="Abdulkadir J."/>
            <person name="Abebe A."/>
            <person name="Abera B."/>
            <person name="Abreu J."/>
            <person name="Acer S.C."/>
            <person name="Aftuck L."/>
            <person name="Alexander A."/>
            <person name="An P."/>
            <person name="Anderson E."/>
            <person name="Anderson S."/>
            <person name="Arachi H."/>
            <person name="Azer M."/>
            <person name="Bachantsang P."/>
            <person name="Barry A."/>
            <person name="Bayul T."/>
            <person name="Berlin A."/>
            <person name="Bessette D."/>
            <person name="Bloom T."/>
            <person name="Blye J."/>
            <person name="Boguslavskiy L."/>
            <person name="Bonnet C."/>
            <person name="Boukhgalter B."/>
            <person name="Bourzgui I."/>
            <person name="Brown A."/>
            <person name="Cahill P."/>
            <person name="Channer S."/>
            <person name="Cheshatsang Y."/>
            <person name="Chuda L."/>
            <person name="Citroen M."/>
            <person name="Collymore A."/>
            <person name="Cooke P."/>
            <person name="Costello M."/>
            <person name="D'Aco K."/>
            <person name="Daza R."/>
            <person name="De Haan G."/>
            <person name="DeGray S."/>
            <person name="DeMaso C."/>
            <person name="Dhargay N."/>
            <person name="Dooley K."/>
            <person name="Dooley E."/>
            <person name="Doricent M."/>
            <person name="Dorje P."/>
            <person name="Dorjee K."/>
            <person name="Dupes A."/>
            <person name="Elong R."/>
            <person name="Falk J."/>
            <person name="Farina A."/>
            <person name="Faro S."/>
            <person name="Ferguson D."/>
            <person name="Fisher S."/>
            <person name="Foley C.D."/>
            <person name="Franke A."/>
            <person name="Friedrich D."/>
            <person name="Gadbois L."/>
            <person name="Gearin G."/>
            <person name="Gearin C.R."/>
            <person name="Giannoukos G."/>
            <person name="Goode T."/>
            <person name="Graham J."/>
            <person name="Grandbois E."/>
            <person name="Grewal S."/>
            <person name="Gyaltsen K."/>
            <person name="Hafez N."/>
            <person name="Hagos B."/>
            <person name="Hall J."/>
            <person name="Henson C."/>
            <person name="Hollinger A."/>
            <person name="Honan T."/>
            <person name="Huard M.D."/>
            <person name="Hughes L."/>
            <person name="Hurhula B."/>
            <person name="Husby M.E."/>
            <person name="Kamat A."/>
            <person name="Kanga B."/>
            <person name="Kashin S."/>
            <person name="Khazanovich D."/>
            <person name="Kisner P."/>
            <person name="Lance K."/>
            <person name="Lara M."/>
            <person name="Lee W."/>
            <person name="Lennon N."/>
            <person name="Letendre F."/>
            <person name="LeVine R."/>
            <person name="Lipovsky A."/>
            <person name="Liu X."/>
            <person name="Liu J."/>
            <person name="Liu S."/>
            <person name="Lokyitsang T."/>
            <person name="Lokyitsang Y."/>
            <person name="Lubonja R."/>
            <person name="Lui A."/>
            <person name="MacDonald P."/>
            <person name="Magnisalis V."/>
            <person name="Maru K."/>
            <person name="Matthews C."/>
            <person name="McCusker W."/>
            <person name="McDonough S."/>
            <person name="Mehta T."/>
            <person name="Meldrim J."/>
            <person name="Meneus L."/>
            <person name="Mihai O."/>
            <person name="Mihalev A."/>
            <person name="Mihova T."/>
            <person name="Mittelman R."/>
            <person name="Mlenga V."/>
            <person name="Montmayeur A."/>
            <person name="Mulrain L."/>
            <person name="Navidi A."/>
            <person name="Naylor J."/>
            <person name="Negash T."/>
            <person name="Nguyen T."/>
            <person name="Nguyen N."/>
            <person name="Nicol R."/>
            <person name="Norbu C."/>
            <person name="Norbu N."/>
            <person name="Novod N."/>
            <person name="O'Neill B."/>
            <person name="Osman S."/>
            <person name="Markiewicz E."/>
            <person name="Oyono O.L."/>
            <person name="Patti C."/>
            <person name="Phunkhang P."/>
            <person name="Pierre F."/>
            <person name="Priest M."/>
            <person name="Raghuraman S."/>
            <person name="Rege F."/>
            <person name="Reyes R."/>
            <person name="Rise C."/>
            <person name="Rogov P."/>
            <person name="Ross K."/>
            <person name="Ryan E."/>
            <person name="Settipalli S."/>
            <person name="Shea T."/>
            <person name="Sherpa N."/>
            <person name="Shi L."/>
            <person name="Shih D."/>
            <person name="Sparrow T."/>
            <person name="Spaulding J."/>
            <person name="Stalker J."/>
            <person name="Stange-Thomann N."/>
            <person name="Stavropoulos S."/>
            <person name="Stone C."/>
            <person name="Strader C."/>
            <person name="Tesfaye S."/>
            <person name="Thomson T."/>
            <person name="Thoulutsang Y."/>
            <person name="Thoulutsang D."/>
            <person name="Topham K."/>
            <person name="Topping I."/>
            <person name="Tsamla T."/>
            <person name="Vassiliev H."/>
            <person name="Vo A."/>
            <person name="Wangchuk T."/>
            <person name="Wangdi T."/>
            <person name="Weiand M."/>
            <person name="Wilkinson J."/>
            <person name="Wilson A."/>
            <person name="Yadav S."/>
            <person name="Young G."/>
            <person name="Yu Q."/>
            <person name="Zembek L."/>
            <person name="Zhong D."/>
            <person name="Zimmer A."/>
            <person name="Zwirko Z."/>
            <person name="Jaffe D.B."/>
            <person name="Alvarez P."/>
            <person name="Brockman W."/>
            <person name="Butler J."/>
            <person name="Chin C."/>
            <person name="Gnerre S."/>
            <person name="Grabherr M."/>
            <person name="Kleber M."/>
            <person name="Mauceli E."/>
            <person name="MacCallum I."/>
        </authorList>
    </citation>
    <scope>NUCLEOTIDE SEQUENCE [LARGE SCALE GENOMIC DNA]</scope>
    <source>
        <strain evidence="3">MSH-3 / Tucson 14011-0111.49</strain>
    </source>
</reference>
<evidence type="ECO:0000313" key="2">
    <source>
        <dbReference type="EMBL" id="EDW27020.1"/>
    </source>
</evidence>
<gene>
    <name evidence="2" type="primary">Dper\GL16533</name>
    <name evidence="2" type="ORF">Dper_GL16533</name>
</gene>
<keyword evidence="1" id="KW-0812">Transmembrane</keyword>
<dbReference type="Proteomes" id="UP000008744">
    <property type="component" value="Unassembled WGS sequence"/>
</dbReference>
<feature type="transmembrane region" description="Helical" evidence="1">
    <location>
        <begin position="37"/>
        <end position="60"/>
    </location>
</feature>
<evidence type="ECO:0000313" key="3">
    <source>
        <dbReference type="Proteomes" id="UP000008744"/>
    </source>
</evidence>
<evidence type="ECO:0000256" key="1">
    <source>
        <dbReference type="SAM" id="Phobius"/>
    </source>
</evidence>
<keyword evidence="1" id="KW-1133">Transmembrane helix</keyword>
<organism evidence="3">
    <name type="scientific">Drosophila persimilis</name>
    <name type="common">Fruit fly</name>
    <dbReference type="NCBI Taxonomy" id="7234"/>
    <lineage>
        <taxon>Eukaryota</taxon>
        <taxon>Metazoa</taxon>
        <taxon>Ecdysozoa</taxon>
        <taxon>Arthropoda</taxon>
        <taxon>Hexapoda</taxon>
        <taxon>Insecta</taxon>
        <taxon>Pterygota</taxon>
        <taxon>Neoptera</taxon>
        <taxon>Endopterygota</taxon>
        <taxon>Diptera</taxon>
        <taxon>Brachycera</taxon>
        <taxon>Muscomorpha</taxon>
        <taxon>Ephydroidea</taxon>
        <taxon>Drosophilidae</taxon>
        <taxon>Drosophila</taxon>
        <taxon>Sophophora</taxon>
    </lineage>
</organism>
<accession>B4GWD6</accession>
<dbReference type="HOGENOM" id="CLU_2724880_0_0_1"/>
<dbReference type="AlphaFoldDB" id="B4GWD6"/>
<keyword evidence="3" id="KW-1185">Reference proteome</keyword>
<proteinExistence type="predicted"/>